<organism evidence="1 2">
    <name type="scientific">Pseudomonas fluorescens</name>
    <dbReference type="NCBI Taxonomy" id="294"/>
    <lineage>
        <taxon>Bacteria</taxon>
        <taxon>Pseudomonadati</taxon>
        <taxon>Pseudomonadota</taxon>
        <taxon>Gammaproteobacteria</taxon>
        <taxon>Pseudomonadales</taxon>
        <taxon>Pseudomonadaceae</taxon>
        <taxon>Pseudomonas</taxon>
    </lineage>
</organism>
<evidence type="ECO:0000313" key="1">
    <source>
        <dbReference type="EMBL" id="VVN93106.1"/>
    </source>
</evidence>
<sequence>MTYLMQALSSFFRNQKSFPQFVTVSHLVGVTFMPFRIRNHLTRPLRRVFLF</sequence>
<proteinExistence type="predicted"/>
<dbReference type="EMBL" id="CABVIB010000008">
    <property type="protein sequence ID" value="VVN93106.1"/>
    <property type="molecule type" value="Genomic_DNA"/>
</dbReference>
<accession>A0A5E7BM35</accession>
<protein>
    <submittedName>
        <fullName evidence="1">Uncharacterized protein</fullName>
    </submittedName>
</protein>
<gene>
    <name evidence="1" type="ORF">PS712_02050</name>
</gene>
<dbReference type="Proteomes" id="UP000326018">
    <property type="component" value="Unassembled WGS sequence"/>
</dbReference>
<name>A0A5E7BM35_PSEFL</name>
<evidence type="ECO:0000313" key="2">
    <source>
        <dbReference type="Proteomes" id="UP000326018"/>
    </source>
</evidence>
<dbReference type="AlphaFoldDB" id="A0A5E7BM35"/>
<reference evidence="1 2" key="1">
    <citation type="submission" date="2019-09" db="EMBL/GenBank/DDBJ databases">
        <authorList>
            <person name="Chandra G."/>
            <person name="Truman W A."/>
        </authorList>
    </citation>
    <scope>NUCLEOTIDE SEQUENCE [LARGE SCALE GENOMIC DNA]</scope>
    <source>
        <strain evidence="1">PS712</strain>
    </source>
</reference>